<dbReference type="PROSITE" id="PS50404">
    <property type="entry name" value="GST_NTER"/>
    <property type="match status" value="1"/>
</dbReference>
<dbReference type="SFLD" id="SFLDG00358">
    <property type="entry name" value="Main_(cytGST)"/>
    <property type="match status" value="1"/>
</dbReference>
<feature type="domain" description="GST C-terminal" evidence="4">
    <location>
        <begin position="42"/>
        <end position="199"/>
    </location>
</feature>
<gene>
    <name evidence="5" type="primary">SPOSA6832_04312</name>
</gene>
<reference evidence="6" key="1">
    <citation type="submission" date="2015-02" db="EMBL/GenBank/DDBJ databases">
        <authorList>
            <person name="Gon?alves P."/>
        </authorList>
    </citation>
    <scope>NUCLEOTIDE SEQUENCE [LARGE SCALE GENOMIC DNA]</scope>
</reference>
<dbReference type="Gene3D" id="3.40.30.10">
    <property type="entry name" value="Glutaredoxin"/>
    <property type="match status" value="1"/>
</dbReference>
<dbReference type="Gene3D" id="1.20.1050.10">
    <property type="match status" value="1"/>
</dbReference>
<evidence type="ECO:0000256" key="2">
    <source>
        <dbReference type="RuleBase" id="RU003494"/>
    </source>
</evidence>
<dbReference type="InterPro" id="IPR004046">
    <property type="entry name" value="GST_C"/>
</dbReference>
<protein>
    <submittedName>
        <fullName evidence="5">SPOSA6832_04312-mRNA-1:cds</fullName>
    </submittedName>
</protein>
<dbReference type="InterPro" id="IPR036282">
    <property type="entry name" value="Glutathione-S-Trfase_C_sf"/>
</dbReference>
<dbReference type="Pfam" id="PF02798">
    <property type="entry name" value="GST_N"/>
    <property type="match status" value="1"/>
</dbReference>
<dbReference type="PROSITE" id="PS50405">
    <property type="entry name" value="GST_CTER"/>
    <property type="match status" value="1"/>
</dbReference>
<dbReference type="SFLD" id="SFLDS00019">
    <property type="entry name" value="Glutathione_Transferase_(cytos"/>
    <property type="match status" value="1"/>
</dbReference>
<organism evidence="5 6">
    <name type="scientific">Sporidiobolus salmonicolor</name>
    <name type="common">Yeast-like fungus</name>
    <name type="synonym">Sporobolomyces salmonicolor</name>
    <dbReference type="NCBI Taxonomy" id="5005"/>
    <lineage>
        <taxon>Eukaryota</taxon>
        <taxon>Fungi</taxon>
        <taxon>Dikarya</taxon>
        <taxon>Basidiomycota</taxon>
        <taxon>Pucciniomycotina</taxon>
        <taxon>Microbotryomycetes</taxon>
        <taxon>Sporidiobolales</taxon>
        <taxon>Sporidiobolaceae</taxon>
        <taxon>Sporobolomyces</taxon>
    </lineage>
</organism>
<feature type="domain" description="GST N-terminal" evidence="3">
    <location>
        <begin position="1"/>
        <end position="51"/>
    </location>
</feature>
<dbReference type="SUPFAM" id="SSF47616">
    <property type="entry name" value="GST C-terminal domain-like"/>
    <property type="match status" value="1"/>
</dbReference>
<dbReference type="PANTHER" id="PTHR44051:SF8">
    <property type="entry name" value="GLUTATHIONE S-TRANSFERASE GSTA"/>
    <property type="match status" value="1"/>
</dbReference>
<dbReference type="EMBL" id="CENE01000027">
    <property type="protein sequence ID" value="CEQ42500.1"/>
    <property type="molecule type" value="Genomic_DNA"/>
</dbReference>
<keyword evidence="6" id="KW-1185">Reference proteome</keyword>
<comment type="similarity">
    <text evidence="1 2">Belongs to the GST superfamily.</text>
</comment>
<dbReference type="OrthoDB" id="422574at2759"/>
<evidence type="ECO:0000256" key="1">
    <source>
        <dbReference type="ARBA" id="ARBA00007409"/>
    </source>
</evidence>
<dbReference type="SUPFAM" id="SSF52833">
    <property type="entry name" value="Thioredoxin-like"/>
    <property type="match status" value="1"/>
</dbReference>
<dbReference type="InterPro" id="IPR004045">
    <property type="entry name" value="Glutathione_S-Trfase_N"/>
</dbReference>
<evidence type="ECO:0000259" key="3">
    <source>
        <dbReference type="PROSITE" id="PS50404"/>
    </source>
</evidence>
<evidence type="ECO:0000259" key="4">
    <source>
        <dbReference type="PROSITE" id="PS50405"/>
    </source>
</evidence>
<dbReference type="InterPro" id="IPR010987">
    <property type="entry name" value="Glutathione-S-Trfase_C-like"/>
</dbReference>
<accession>A0A0D6ESE1</accession>
<dbReference type="Pfam" id="PF00043">
    <property type="entry name" value="GST_C"/>
    <property type="match status" value="1"/>
</dbReference>
<evidence type="ECO:0000313" key="5">
    <source>
        <dbReference type="EMBL" id="CEQ42500.1"/>
    </source>
</evidence>
<dbReference type="InterPro" id="IPR036249">
    <property type="entry name" value="Thioredoxin-like_sf"/>
</dbReference>
<proteinExistence type="inferred from homology"/>
<dbReference type="InterPro" id="IPR040079">
    <property type="entry name" value="Glutathione_S-Trfase"/>
</dbReference>
<dbReference type="Proteomes" id="UP000243876">
    <property type="component" value="Unassembled WGS sequence"/>
</dbReference>
<sequence>MSSLTPTEPWFLEINPNGRIPAVVDRSRNDQKVWETGSILLYLSKYYDQKFLLHFDDDSQETDMWNWLFFQHGGYGPMAGQAGHFLNAAPEKIPYAAKRYIDESKRLLSVYEQRLGEDGGRDYLVGAGRGKFSYADIASFPWVRAHPYSLGIVSLKDEFPRVEAWLRRIEARPGTAKAIADDMITKLKSKDGWEKETEEKVKWVFEAEGRKKDEL</sequence>
<dbReference type="PANTHER" id="PTHR44051">
    <property type="entry name" value="GLUTATHIONE S-TRANSFERASE-RELATED"/>
    <property type="match status" value="1"/>
</dbReference>
<dbReference type="AlphaFoldDB" id="A0A0D6ESE1"/>
<evidence type="ECO:0000313" key="6">
    <source>
        <dbReference type="Proteomes" id="UP000243876"/>
    </source>
</evidence>
<name>A0A0D6ESE1_SPOSA</name>